<keyword evidence="7" id="KW-1185">Reference proteome</keyword>
<dbReference type="InterPro" id="IPR032808">
    <property type="entry name" value="DoxX"/>
</dbReference>
<feature type="transmembrane region" description="Helical" evidence="5">
    <location>
        <begin position="74"/>
        <end position="93"/>
    </location>
</feature>
<evidence type="ECO:0000313" key="6">
    <source>
        <dbReference type="EMBL" id="QNI31419.1"/>
    </source>
</evidence>
<feature type="transmembrane region" description="Helical" evidence="5">
    <location>
        <begin position="51"/>
        <end position="69"/>
    </location>
</feature>
<keyword evidence="3 5" id="KW-1133">Transmembrane helix</keyword>
<dbReference type="AlphaFoldDB" id="A0A7G8BFU9"/>
<dbReference type="KEGG" id="adin:H7849_20430"/>
<keyword evidence="2 5" id="KW-0812">Transmembrane</keyword>
<organism evidence="6 7">
    <name type="scientific">Alloacidobacterium dinghuense</name>
    <dbReference type="NCBI Taxonomy" id="2763107"/>
    <lineage>
        <taxon>Bacteria</taxon>
        <taxon>Pseudomonadati</taxon>
        <taxon>Acidobacteriota</taxon>
        <taxon>Terriglobia</taxon>
        <taxon>Terriglobales</taxon>
        <taxon>Acidobacteriaceae</taxon>
        <taxon>Alloacidobacterium</taxon>
    </lineage>
</organism>
<name>A0A7G8BFU9_9BACT</name>
<evidence type="ECO:0000313" key="7">
    <source>
        <dbReference type="Proteomes" id="UP000515312"/>
    </source>
</evidence>
<evidence type="ECO:0000256" key="3">
    <source>
        <dbReference type="ARBA" id="ARBA00022989"/>
    </source>
</evidence>
<protein>
    <submittedName>
        <fullName evidence="6">DoxX family protein</fullName>
    </submittedName>
</protein>
<dbReference type="Pfam" id="PF13564">
    <property type="entry name" value="DoxX_2"/>
    <property type="match status" value="1"/>
</dbReference>
<feature type="transmembrane region" description="Helical" evidence="5">
    <location>
        <begin position="12"/>
        <end position="29"/>
    </location>
</feature>
<evidence type="ECO:0000256" key="5">
    <source>
        <dbReference type="SAM" id="Phobius"/>
    </source>
</evidence>
<accession>A0A7G8BFU9</accession>
<dbReference type="EMBL" id="CP060394">
    <property type="protein sequence ID" value="QNI31419.1"/>
    <property type="molecule type" value="Genomic_DNA"/>
</dbReference>
<reference evidence="6 7" key="1">
    <citation type="submission" date="2020-08" db="EMBL/GenBank/DDBJ databases">
        <title>Edaphobacter telluris sp. nov. and Acidobacterium dinghuensis sp. nov., two acidobacteria isolated from forest soil.</title>
        <authorList>
            <person name="Fu J."/>
            <person name="Qiu L."/>
        </authorList>
    </citation>
    <scope>NUCLEOTIDE SEQUENCE [LARGE SCALE GENOMIC DNA]</scope>
    <source>
        <strain evidence="6">4Y35</strain>
    </source>
</reference>
<keyword evidence="4 5" id="KW-0472">Membrane</keyword>
<evidence type="ECO:0000256" key="2">
    <source>
        <dbReference type="ARBA" id="ARBA00022692"/>
    </source>
</evidence>
<sequence>MKADWDRVLNLTLWILQCLLALAFLYFGASKFSPHEIFWIETFAKIGIGQWFRYFTGSLEVICAVLLLIPRTSAIAAALLACTMAGATLTHIFTLRDRYVALFPAFFLLILIAVARRRRFGSRAVKEN</sequence>
<proteinExistence type="predicted"/>
<dbReference type="GO" id="GO:0016020">
    <property type="term" value="C:membrane"/>
    <property type="evidence" value="ECO:0007669"/>
    <property type="project" value="UniProtKB-SubCell"/>
</dbReference>
<dbReference type="Proteomes" id="UP000515312">
    <property type="component" value="Chromosome"/>
</dbReference>
<evidence type="ECO:0000256" key="4">
    <source>
        <dbReference type="ARBA" id="ARBA00023136"/>
    </source>
</evidence>
<comment type="subcellular location">
    <subcellularLocation>
        <location evidence="1">Membrane</location>
        <topology evidence="1">Multi-pass membrane protein</topology>
    </subcellularLocation>
</comment>
<gene>
    <name evidence="6" type="ORF">H7849_20430</name>
</gene>
<evidence type="ECO:0000256" key="1">
    <source>
        <dbReference type="ARBA" id="ARBA00004141"/>
    </source>
</evidence>
<feature type="transmembrane region" description="Helical" evidence="5">
    <location>
        <begin position="99"/>
        <end position="116"/>
    </location>
</feature>